<dbReference type="EC" id="2.7.13.3" evidence="2"/>
<name>A0A4Z0MTF6_9BACT</name>
<evidence type="ECO:0000256" key="2">
    <source>
        <dbReference type="ARBA" id="ARBA00012438"/>
    </source>
</evidence>
<keyword evidence="4" id="KW-0175">Coiled coil</keyword>
<comment type="caution">
    <text evidence="6">The sequence shown here is derived from an EMBL/GenBank/DDBJ whole genome shotgun (WGS) entry which is preliminary data.</text>
</comment>
<dbReference type="RefSeq" id="WP_135528759.1">
    <property type="nucleotide sequence ID" value="NZ_SRKZ01000001.1"/>
</dbReference>
<dbReference type="InterPro" id="IPR003594">
    <property type="entry name" value="HATPase_dom"/>
</dbReference>
<dbReference type="PANTHER" id="PTHR43065:SF42">
    <property type="entry name" value="TWO-COMPONENT SENSOR PPRA"/>
    <property type="match status" value="1"/>
</dbReference>
<dbReference type="InterPro" id="IPR003661">
    <property type="entry name" value="HisK_dim/P_dom"/>
</dbReference>
<dbReference type="CDD" id="cd00082">
    <property type="entry name" value="HisKA"/>
    <property type="match status" value="1"/>
</dbReference>
<feature type="domain" description="Histidine kinase" evidence="5">
    <location>
        <begin position="98"/>
        <end position="338"/>
    </location>
</feature>
<evidence type="ECO:0000256" key="3">
    <source>
        <dbReference type="ARBA" id="ARBA00022553"/>
    </source>
</evidence>
<dbReference type="Pfam" id="PF02518">
    <property type="entry name" value="HATPase_c"/>
    <property type="match status" value="1"/>
</dbReference>
<evidence type="ECO:0000313" key="6">
    <source>
        <dbReference type="EMBL" id="TGD82598.1"/>
    </source>
</evidence>
<evidence type="ECO:0000259" key="5">
    <source>
        <dbReference type="PROSITE" id="PS50109"/>
    </source>
</evidence>
<dbReference type="InterPro" id="IPR036097">
    <property type="entry name" value="HisK_dim/P_sf"/>
</dbReference>
<reference evidence="6 7" key="1">
    <citation type="submission" date="2019-04" db="EMBL/GenBank/DDBJ databases">
        <authorList>
            <person name="Feng G."/>
            <person name="Zhang J."/>
            <person name="Zhu H."/>
        </authorList>
    </citation>
    <scope>NUCLEOTIDE SEQUENCE [LARGE SCALE GENOMIC DNA]</scope>
    <source>
        <strain evidence="6 7">JCM 19491</strain>
    </source>
</reference>
<dbReference type="PANTHER" id="PTHR43065">
    <property type="entry name" value="SENSOR HISTIDINE KINASE"/>
    <property type="match status" value="1"/>
</dbReference>
<dbReference type="SMART" id="SM00388">
    <property type="entry name" value="HisKA"/>
    <property type="match status" value="1"/>
</dbReference>
<dbReference type="Gene3D" id="1.10.287.130">
    <property type="match status" value="1"/>
</dbReference>
<gene>
    <name evidence="6" type="ORF">EU557_02100</name>
</gene>
<dbReference type="GO" id="GO:0000155">
    <property type="term" value="F:phosphorelay sensor kinase activity"/>
    <property type="evidence" value="ECO:0007669"/>
    <property type="project" value="InterPro"/>
</dbReference>
<feature type="coiled-coil region" evidence="4">
    <location>
        <begin position="34"/>
        <end position="86"/>
    </location>
</feature>
<dbReference type="Gene3D" id="3.30.565.10">
    <property type="entry name" value="Histidine kinase-like ATPase, C-terminal domain"/>
    <property type="match status" value="1"/>
</dbReference>
<dbReference type="SMART" id="SM00387">
    <property type="entry name" value="HATPase_c"/>
    <property type="match status" value="1"/>
</dbReference>
<accession>A0A4Z0MTF6</accession>
<proteinExistence type="predicted"/>
<protein>
    <recommendedName>
        <fullName evidence="2">histidine kinase</fullName>
        <ecNumber evidence="2">2.7.13.3</ecNumber>
    </recommendedName>
</protein>
<evidence type="ECO:0000256" key="1">
    <source>
        <dbReference type="ARBA" id="ARBA00000085"/>
    </source>
</evidence>
<keyword evidence="6" id="KW-0808">Transferase</keyword>
<dbReference type="SUPFAM" id="SSF47384">
    <property type="entry name" value="Homodimeric domain of signal transducing histidine kinase"/>
    <property type="match status" value="1"/>
</dbReference>
<dbReference type="PROSITE" id="PS50109">
    <property type="entry name" value="HIS_KIN"/>
    <property type="match status" value="1"/>
</dbReference>
<dbReference type="AlphaFoldDB" id="A0A4Z0MTF6"/>
<comment type="catalytic activity">
    <reaction evidence="1">
        <text>ATP + protein L-histidine = ADP + protein N-phospho-L-histidine.</text>
        <dbReference type="EC" id="2.7.13.3"/>
    </reaction>
</comment>
<dbReference type="PRINTS" id="PR00344">
    <property type="entry name" value="BCTRLSENSOR"/>
</dbReference>
<dbReference type="EMBL" id="SRKZ01000001">
    <property type="protein sequence ID" value="TGD82598.1"/>
    <property type="molecule type" value="Genomic_DNA"/>
</dbReference>
<evidence type="ECO:0000313" key="7">
    <source>
        <dbReference type="Proteomes" id="UP000298284"/>
    </source>
</evidence>
<sequence>MPVLLKMLLLIGPLLLLLALAIVVILVRGQHRQLKQEREKQQLLAQQNEVLEQQVAARTAEIVAQRNNLEQALVELRNTQTQLVQREKMASLGELTAGIAHEIQNPLNFVNNFAEVSGELISELEAEQQLASRSAAETELVTDLKQNLLKITQHGHRAAAIVRGMLEHSRASTGQRQPTDLNLLAEEYLQLAYQSLRAKNKTFNLTLTTHLDPTLEPVEAVPQEIGRVLLNLITNAFYAVQQRQKHELSEYQPEVTITTLASLGKAVLKIYDNGIGISETIQQKIFQPFFTTKPTGEGTGLGLSLSYDIITKGHGGTLTVRSEEGHFTEFVISLPYAVPTP</sequence>
<dbReference type="Proteomes" id="UP000298284">
    <property type="component" value="Unassembled WGS sequence"/>
</dbReference>
<dbReference type="OrthoDB" id="9806995at2"/>
<evidence type="ECO:0000256" key="4">
    <source>
        <dbReference type="SAM" id="Coils"/>
    </source>
</evidence>
<dbReference type="InterPro" id="IPR036890">
    <property type="entry name" value="HATPase_C_sf"/>
</dbReference>
<dbReference type="InterPro" id="IPR004358">
    <property type="entry name" value="Sig_transdc_His_kin-like_C"/>
</dbReference>
<dbReference type="SUPFAM" id="SSF55874">
    <property type="entry name" value="ATPase domain of HSP90 chaperone/DNA topoisomerase II/histidine kinase"/>
    <property type="match status" value="1"/>
</dbReference>
<keyword evidence="3" id="KW-0597">Phosphoprotein</keyword>
<organism evidence="6 7">
    <name type="scientific">Hymenobacter wooponensis</name>
    <dbReference type="NCBI Taxonomy" id="1525360"/>
    <lineage>
        <taxon>Bacteria</taxon>
        <taxon>Pseudomonadati</taxon>
        <taxon>Bacteroidota</taxon>
        <taxon>Cytophagia</taxon>
        <taxon>Cytophagales</taxon>
        <taxon>Hymenobacteraceae</taxon>
        <taxon>Hymenobacter</taxon>
    </lineage>
</organism>
<dbReference type="InterPro" id="IPR005467">
    <property type="entry name" value="His_kinase_dom"/>
</dbReference>
<keyword evidence="6" id="KW-0418">Kinase</keyword>
<keyword evidence="7" id="KW-1185">Reference proteome</keyword>